<protein>
    <submittedName>
        <fullName evidence="2">Uncharacterized protein</fullName>
    </submittedName>
</protein>
<dbReference type="Proteomes" id="UP001241747">
    <property type="component" value="Unassembled WGS sequence"/>
</dbReference>
<comment type="caution">
    <text evidence="2">The sequence shown here is derived from an EMBL/GenBank/DDBJ whole genome shotgun (WGS) entry which is preliminary data.</text>
</comment>
<reference evidence="2 3" key="1">
    <citation type="submission" date="2023-07" db="EMBL/GenBank/DDBJ databases">
        <title>Genomic Encyclopedia of Type Strains, Phase IV (KMG-IV): sequencing the most valuable type-strain genomes for metagenomic binning, comparative biology and taxonomic classification.</title>
        <authorList>
            <person name="Goeker M."/>
        </authorList>
    </citation>
    <scope>NUCLEOTIDE SEQUENCE [LARGE SCALE GENOMIC DNA]</scope>
    <source>
        <strain evidence="2 3">DSM 3770</strain>
    </source>
</reference>
<feature type="region of interest" description="Disordered" evidence="1">
    <location>
        <begin position="1"/>
        <end position="42"/>
    </location>
</feature>
<proteinExistence type="predicted"/>
<keyword evidence="3" id="KW-1185">Reference proteome</keyword>
<dbReference type="RefSeq" id="WP_272904350.1">
    <property type="nucleotide sequence ID" value="NZ_JABWGX010000040.1"/>
</dbReference>
<gene>
    <name evidence="2" type="ORF">QOZ94_003578</name>
</gene>
<accession>A0ABU0LI09</accession>
<organism evidence="2 3">
    <name type="scientific">Xanthobacter agilis</name>
    <dbReference type="NCBI Taxonomy" id="47492"/>
    <lineage>
        <taxon>Bacteria</taxon>
        <taxon>Pseudomonadati</taxon>
        <taxon>Pseudomonadota</taxon>
        <taxon>Alphaproteobacteria</taxon>
        <taxon>Hyphomicrobiales</taxon>
        <taxon>Xanthobacteraceae</taxon>
        <taxon>Xanthobacter</taxon>
    </lineage>
</organism>
<dbReference type="EMBL" id="JAUSVY010000009">
    <property type="protein sequence ID" value="MDQ0506764.1"/>
    <property type="molecule type" value="Genomic_DNA"/>
</dbReference>
<sequence>MAKGQLRGNREAKKPKKAKEPVVAPSLLKGSPVSIGPPKKKN</sequence>
<evidence type="ECO:0000313" key="3">
    <source>
        <dbReference type="Proteomes" id="UP001241747"/>
    </source>
</evidence>
<evidence type="ECO:0000256" key="1">
    <source>
        <dbReference type="SAM" id="MobiDB-lite"/>
    </source>
</evidence>
<name>A0ABU0LI09_XANAG</name>
<evidence type="ECO:0000313" key="2">
    <source>
        <dbReference type="EMBL" id="MDQ0506764.1"/>
    </source>
</evidence>